<organism evidence="1 2">
    <name type="scientific">Gymnopilus dilepis</name>
    <dbReference type="NCBI Taxonomy" id="231916"/>
    <lineage>
        <taxon>Eukaryota</taxon>
        <taxon>Fungi</taxon>
        <taxon>Dikarya</taxon>
        <taxon>Basidiomycota</taxon>
        <taxon>Agaricomycotina</taxon>
        <taxon>Agaricomycetes</taxon>
        <taxon>Agaricomycetidae</taxon>
        <taxon>Agaricales</taxon>
        <taxon>Agaricineae</taxon>
        <taxon>Hymenogastraceae</taxon>
        <taxon>Gymnopilus</taxon>
    </lineage>
</organism>
<reference evidence="1 2" key="1">
    <citation type="journal article" date="2018" name="Evol. Lett.">
        <title>Horizontal gene cluster transfer increased hallucinogenic mushroom diversity.</title>
        <authorList>
            <person name="Reynolds H.T."/>
            <person name="Vijayakumar V."/>
            <person name="Gluck-Thaler E."/>
            <person name="Korotkin H.B."/>
            <person name="Matheny P.B."/>
            <person name="Slot J.C."/>
        </authorList>
    </citation>
    <scope>NUCLEOTIDE SEQUENCE [LARGE SCALE GENOMIC DNA]</scope>
    <source>
        <strain evidence="1 2">SRW20</strain>
    </source>
</reference>
<dbReference type="AlphaFoldDB" id="A0A409XZA9"/>
<keyword evidence="2" id="KW-1185">Reference proteome</keyword>
<accession>A0A409XZA9</accession>
<sequence length="464" mass="51451">MQSQLPPELLDNIFFYLRTSSDLSSLRTCTAVNHFFCSLAEPHLYHHLELTNVTRDPEKHTHTYCDFNSEQILKLFTDRPHITPYVRSLTILIGSRRKVNRTSFGDESIGPVLQLLKNLETILLFAFGRLFWKTLSSDFRSAFSSALALPSMRNLDIRAVEEFPLEVIGASTSLEKLLLSGSFSLGAQGPLIPAHRRAVLKSLTLQYCTASLPRINAWSNSQAGHELSQLTHFRATVWREADYAQLPSILSACAGSLKVLELDPGIEVNLRNVAGAPLSGFQSEVRPLFSSATFSLRTTLSTLKHLQLHLTVETYQATITNASGQMASSLFTPFEWVGQLLEELRPPRTRHPIASSSPSNSTSLIPSLALEQLTLIISFRIDTKSTIFYEASWAPLATSLSSFSEAVPSLRRVLICATGGENHPRFDLDENGRKKIVETLERDVALAPLVAKGLLKVTSGDDEE</sequence>
<evidence type="ECO:0000313" key="1">
    <source>
        <dbReference type="EMBL" id="PPQ96112.1"/>
    </source>
</evidence>
<gene>
    <name evidence="1" type="ORF">CVT26_004746</name>
</gene>
<dbReference type="InterPro" id="IPR036047">
    <property type="entry name" value="F-box-like_dom_sf"/>
</dbReference>
<proteinExistence type="predicted"/>
<dbReference type="OrthoDB" id="2788229at2759"/>
<dbReference type="Proteomes" id="UP000284706">
    <property type="component" value="Unassembled WGS sequence"/>
</dbReference>
<comment type="caution">
    <text evidence="1">The sequence shown here is derived from an EMBL/GenBank/DDBJ whole genome shotgun (WGS) entry which is preliminary data.</text>
</comment>
<name>A0A409XZA9_9AGAR</name>
<evidence type="ECO:0000313" key="2">
    <source>
        <dbReference type="Proteomes" id="UP000284706"/>
    </source>
</evidence>
<dbReference type="InParanoid" id="A0A409XZA9"/>
<protein>
    <submittedName>
        <fullName evidence="1">Uncharacterized protein</fullName>
    </submittedName>
</protein>
<dbReference type="SUPFAM" id="SSF81383">
    <property type="entry name" value="F-box domain"/>
    <property type="match status" value="1"/>
</dbReference>
<dbReference type="EMBL" id="NHYE01001395">
    <property type="protein sequence ID" value="PPQ96112.1"/>
    <property type="molecule type" value="Genomic_DNA"/>
</dbReference>